<sequence length="115" mass="12164">MNARNFGAALLAVVLTSVPLAAAVPAQADPTDDAGSQQTDAAFLAALKDKKLKLSSDADAIDLAHSTCDVLVRTESVETALRHIQNATKWKNLKDIQNFGGLAVQGYCPKSMPKQ</sequence>
<dbReference type="EMBL" id="JACKVK010000001">
    <property type="protein sequence ID" value="MCV7419015.1"/>
    <property type="molecule type" value="Genomic_DNA"/>
</dbReference>
<keyword evidence="4" id="KW-1185">Reference proteome</keyword>
<dbReference type="Pfam" id="PF05305">
    <property type="entry name" value="DUF732"/>
    <property type="match status" value="1"/>
</dbReference>
<evidence type="ECO:0000313" key="3">
    <source>
        <dbReference type="EMBL" id="MCV7419015.1"/>
    </source>
</evidence>
<organism evidence="3 4">
    <name type="scientific">Mycobacterium yunnanensis</name>
    <dbReference type="NCBI Taxonomy" id="368477"/>
    <lineage>
        <taxon>Bacteria</taxon>
        <taxon>Bacillati</taxon>
        <taxon>Actinomycetota</taxon>
        <taxon>Actinomycetes</taxon>
        <taxon>Mycobacteriales</taxon>
        <taxon>Mycobacteriaceae</taxon>
        <taxon>Mycobacterium</taxon>
    </lineage>
</organism>
<protein>
    <submittedName>
        <fullName evidence="3">DUF732 domain-containing protein</fullName>
    </submittedName>
</protein>
<reference evidence="3" key="1">
    <citation type="submission" date="2020-07" db="EMBL/GenBank/DDBJ databases">
        <authorList>
            <person name="Pettersson B.M.F."/>
            <person name="Behra P.R.K."/>
            <person name="Ramesh M."/>
            <person name="Das S."/>
            <person name="Dasgupta S."/>
            <person name="Kirsebom L.A."/>
        </authorList>
    </citation>
    <scope>NUCLEOTIDE SEQUENCE</scope>
    <source>
        <strain evidence="3">DSM 44838</strain>
    </source>
</reference>
<proteinExistence type="predicted"/>
<evidence type="ECO:0000259" key="2">
    <source>
        <dbReference type="Pfam" id="PF05305"/>
    </source>
</evidence>
<gene>
    <name evidence="3" type="ORF">H7K45_00505</name>
</gene>
<dbReference type="RefSeq" id="WP_263993746.1">
    <property type="nucleotide sequence ID" value="NZ_JACKVK010000001.1"/>
</dbReference>
<feature type="signal peptide" evidence="1">
    <location>
        <begin position="1"/>
        <end position="28"/>
    </location>
</feature>
<name>A0A9X3BRJ6_9MYCO</name>
<comment type="caution">
    <text evidence="3">The sequence shown here is derived from an EMBL/GenBank/DDBJ whole genome shotgun (WGS) entry which is preliminary data.</text>
</comment>
<dbReference type="AlphaFoldDB" id="A0A9X3BRJ6"/>
<evidence type="ECO:0000256" key="1">
    <source>
        <dbReference type="SAM" id="SignalP"/>
    </source>
</evidence>
<evidence type="ECO:0000313" key="4">
    <source>
        <dbReference type="Proteomes" id="UP001141629"/>
    </source>
</evidence>
<reference evidence="3" key="2">
    <citation type="journal article" date="2022" name="BMC Genomics">
        <title>Comparative genome analysis of mycobacteria focusing on tRNA and non-coding RNA.</title>
        <authorList>
            <person name="Behra P.R.K."/>
            <person name="Pettersson B.M.F."/>
            <person name="Ramesh M."/>
            <person name="Das S."/>
            <person name="Dasgupta S."/>
            <person name="Kirsebom L.A."/>
        </authorList>
    </citation>
    <scope>NUCLEOTIDE SEQUENCE</scope>
    <source>
        <strain evidence="3">DSM 44838</strain>
    </source>
</reference>
<feature type="domain" description="DUF732" evidence="2">
    <location>
        <begin position="40"/>
        <end position="109"/>
    </location>
</feature>
<dbReference type="Proteomes" id="UP001141629">
    <property type="component" value="Unassembled WGS sequence"/>
</dbReference>
<dbReference type="InterPro" id="IPR007969">
    <property type="entry name" value="DUF732"/>
</dbReference>
<keyword evidence="1" id="KW-0732">Signal</keyword>
<accession>A0A9X3BRJ6</accession>
<feature type="chain" id="PRO_5040845425" evidence="1">
    <location>
        <begin position="29"/>
        <end position="115"/>
    </location>
</feature>